<dbReference type="Proteomes" id="UP000650467">
    <property type="component" value="Unassembled WGS sequence"/>
</dbReference>
<keyword evidence="2" id="KW-0472">Membrane</keyword>
<dbReference type="EMBL" id="JAEHOC010000071">
    <property type="protein sequence ID" value="KAG2423958.1"/>
    <property type="molecule type" value="Genomic_DNA"/>
</dbReference>
<evidence type="ECO:0000256" key="1">
    <source>
        <dbReference type="SAM" id="Coils"/>
    </source>
</evidence>
<reference evidence="3" key="1">
    <citation type="journal article" date="2020" name="bioRxiv">
        <title>Comparative genomics of Chlamydomonas.</title>
        <authorList>
            <person name="Craig R.J."/>
            <person name="Hasan A.R."/>
            <person name="Ness R.W."/>
            <person name="Keightley P.D."/>
        </authorList>
    </citation>
    <scope>NUCLEOTIDE SEQUENCE</scope>
    <source>
        <strain evidence="3">SAG 7.73</strain>
    </source>
</reference>
<accession>A0A835VS88</accession>
<evidence type="ECO:0000313" key="3">
    <source>
        <dbReference type="EMBL" id="KAG2423958.1"/>
    </source>
</evidence>
<keyword evidence="1" id="KW-0175">Coiled coil</keyword>
<sequence length="203" mass="23107">MIFEVAYSQRRRDHSQRRRDLEQVMAGWVGPAGPARVVVGVDIQCPHPTNTPPRLEVLLQLGGQARPGAVVQYGAGSGCVSPYMYDHTLWVPVNELLYGVPWTVRLLVSLYLAWIVPVLSVLWGGHFAVEDVLRGRRRLLDVVCATVRSLGGPWWGAVPLDTFEIRTRYKRFTERLIKVERDLESLEKQREELSRLLATYSKE</sequence>
<dbReference type="AlphaFoldDB" id="A0A835VS88"/>
<proteinExistence type="predicted"/>
<feature type="coiled-coil region" evidence="1">
    <location>
        <begin position="169"/>
        <end position="203"/>
    </location>
</feature>
<keyword evidence="4" id="KW-1185">Reference proteome</keyword>
<protein>
    <submittedName>
        <fullName evidence="3">Uncharacterized protein</fullName>
    </submittedName>
</protein>
<organism evidence="3 4">
    <name type="scientific">Chlamydomonas incerta</name>
    <dbReference type="NCBI Taxonomy" id="51695"/>
    <lineage>
        <taxon>Eukaryota</taxon>
        <taxon>Viridiplantae</taxon>
        <taxon>Chlorophyta</taxon>
        <taxon>core chlorophytes</taxon>
        <taxon>Chlorophyceae</taxon>
        <taxon>CS clade</taxon>
        <taxon>Chlamydomonadales</taxon>
        <taxon>Chlamydomonadaceae</taxon>
        <taxon>Chlamydomonas</taxon>
    </lineage>
</organism>
<evidence type="ECO:0000256" key="2">
    <source>
        <dbReference type="SAM" id="Phobius"/>
    </source>
</evidence>
<evidence type="ECO:0000313" key="4">
    <source>
        <dbReference type="Proteomes" id="UP000650467"/>
    </source>
</evidence>
<feature type="transmembrane region" description="Helical" evidence="2">
    <location>
        <begin position="106"/>
        <end position="129"/>
    </location>
</feature>
<gene>
    <name evidence="3" type="ORF">HXX76_014899</name>
</gene>
<comment type="caution">
    <text evidence="3">The sequence shown here is derived from an EMBL/GenBank/DDBJ whole genome shotgun (WGS) entry which is preliminary data.</text>
</comment>
<name>A0A835VS88_CHLIN</name>
<keyword evidence="2" id="KW-0812">Transmembrane</keyword>
<keyword evidence="2" id="KW-1133">Transmembrane helix</keyword>